<evidence type="ECO:0000313" key="2">
    <source>
        <dbReference type="Proteomes" id="UP000502462"/>
    </source>
</evidence>
<protein>
    <submittedName>
        <fullName evidence="1">Uncharacterized protein</fullName>
    </submittedName>
</protein>
<proteinExistence type="predicted"/>
<gene>
    <name evidence="1" type="ORF">A9225_06640</name>
</gene>
<dbReference type="Proteomes" id="UP000502462">
    <property type="component" value="Chromosome"/>
</dbReference>
<organism evidence="1 2">
    <name type="scientific">Escherichia coli O121</name>
    <dbReference type="NCBI Taxonomy" id="1055537"/>
    <lineage>
        <taxon>Bacteria</taxon>
        <taxon>Pseudomonadati</taxon>
        <taxon>Pseudomonadota</taxon>
        <taxon>Gammaproteobacteria</taxon>
        <taxon>Enterobacterales</taxon>
        <taxon>Enterobacteriaceae</taxon>
        <taxon>Escherichia</taxon>
    </lineage>
</organism>
<dbReference type="AlphaFoldDB" id="A0AAP9MUW1"/>
<reference evidence="1 2" key="1">
    <citation type="submission" date="2020-04" db="EMBL/GenBank/DDBJ databases">
        <title>Closed genome of O121:H19 shiga- toxin Escherichia coli isolated from flour in USA, 2016.</title>
        <authorList>
            <person name="Haendiges J."/>
            <person name="Jinneman K.C."/>
            <person name="Gonzalez-Escalona N."/>
        </authorList>
    </citation>
    <scope>NUCLEOTIDE SEQUENCE [LARGE SCALE GENOMIC DNA]</scope>
    <source>
        <strain evidence="1 2">FDA858783-1-52</strain>
    </source>
</reference>
<sequence length="95" mass="10990">MEKIKNIIPGLIEITSSALREEKNMVVIEENDLYDPIKAEGVDGWMHYKFILSIFPLKGVETTLEYQRELSFLFLKKIKDAGLLGELICEDDFHD</sequence>
<name>A0AAP9MUW1_ECOLX</name>
<evidence type="ECO:0000313" key="1">
    <source>
        <dbReference type="EMBL" id="QJE08609.1"/>
    </source>
</evidence>
<accession>A0AAP9MUW1</accession>
<dbReference type="EMBL" id="CP051631">
    <property type="protein sequence ID" value="QJE08609.1"/>
    <property type="molecule type" value="Genomic_DNA"/>
</dbReference>